<gene>
    <name evidence="1" type="ORF">CCAN11_1920007</name>
</gene>
<protein>
    <submittedName>
        <fullName evidence="1">Uncharacterized protein</fullName>
    </submittedName>
</protein>
<proteinExistence type="predicted"/>
<evidence type="ECO:0000313" key="2">
    <source>
        <dbReference type="Proteomes" id="UP000039370"/>
    </source>
</evidence>
<accession>A0A0B7IF87</accession>
<name>A0A0B7IF87_9FLAO</name>
<dbReference type="EMBL" id="CDOK01000104">
    <property type="protein sequence ID" value="CEN49324.1"/>
    <property type="molecule type" value="Genomic_DNA"/>
</dbReference>
<evidence type="ECO:0000313" key="1">
    <source>
        <dbReference type="EMBL" id="CEN49324.1"/>
    </source>
</evidence>
<sequence length="47" mass="5458">MATKKEDLKANGKLKKGFRYNENGRIVKAKIRYQEENKTVVFSAKVK</sequence>
<organism evidence="1 2">
    <name type="scientific">Capnocytophaga canimorsus</name>
    <dbReference type="NCBI Taxonomy" id="28188"/>
    <lineage>
        <taxon>Bacteria</taxon>
        <taxon>Pseudomonadati</taxon>
        <taxon>Bacteroidota</taxon>
        <taxon>Flavobacteriia</taxon>
        <taxon>Flavobacteriales</taxon>
        <taxon>Flavobacteriaceae</taxon>
        <taxon>Capnocytophaga</taxon>
    </lineage>
</organism>
<reference evidence="2" key="1">
    <citation type="submission" date="2015-01" db="EMBL/GenBank/DDBJ databases">
        <authorList>
            <person name="MANFREDI Pablo"/>
        </authorList>
    </citation>
    <scope>NUCLEOTIDE SEQUENCE [LARGE SCALE GENOMIC DNA]</scope>
    <source>
        <strain evidence="2">Cc11</strain>
    </source>
</reference>
<dbReference type="AlphaFoldDB" id="A0A0B7IF87"/>
<dbReference type="Proteomes" id="UP000039370">
    <property type="component" value="Unassembled WGS sequence"/>
</dbReference>